<evidence type="ECO:0000256" key="5">
    <source>
        <dbReference type="NCBIfam" id="TIGR02228"/>
    </source>
</evidence>
<keyword evidence="9" id="KW-1185">Reference proteome</keyword>
<dbReference type="EC" id="3.4.21.89" evidence="5"/>
<evidence type="ECO:0000256" key="6">
    <source>
        <dbReference type="SAM" id="MobiDB-lite"/>
    </source>
</evidence>
<evidence type="ECO:0000313" key="8">
    <source>
        <dbReference type="EMBL" id="QTX03325.1"/>
    </source>
</evidence>
<evidence type="ECO:0000256" key="3">
    <source>
        <dbReference type="ARBA" id="ARBA00022989"/>
    </source>
</evidence>
<dbReference type="CDD" id="cd06530">
    <property type="entry name" value="S26_SPase_I"/>
    <property type="match status" value="1"/>
</dbReference>
<feature type="compositionally biased region" description="Basic and acidic residues" evidence="6">
    <location>
        <begin position="219"/>
        <end position="228"/>
    </location>
</feature>
<name>A0A975FJS7_9MICO</name>
<dbReference type="InterPro" id="IPR019533">
    <property type="entry name" value="Peptidase_S26"/>
</dbReference>
<keyword evidence="8" id="KW-0378">Hydrolase</keyword>
<comment type="subcellular location">
    <subcellularLocation>
        <location evidence="1">Membrane</location>
    </subcellularLocation>
</comment>
<dbReference type="KEGG" id="aarc:G127AT_07975"/>
<feature type="region of interest" description="Disordered" evidence="6">
    <location>
        <begin position="208"/>
        <end position="228"/>
    </location>
</feature>
<dbReference type="GO" id="GO:0016020">
    <property type="term" value="C:membrane"/>
    <property type="evidence" value="ECO:0007669"/>
    <property type="project" value="UniProtKB-SubCell"/>
</dbReference>
<feature type="transmembrane region" description="Helical" evidence="7">
    <location>
        <begin position="172"/>
        <end position="198"/>
    </location>
</feature>
<evidence type="ECO:0000256" key="7">
    <source>
        <dbReference type="SAM" id="Phobius"/>
    </source>
</evidence>
<evidence type="ECO:0000256" key="2">
    <source>
        <dbReference type="ARBA" id="ARBA00022692"/>
    </source>
</evidence>
<evidence type="ECO:0000256" key="1">
    <source>
        <dbReference type="ARBA" id="ARBA00004370"/>
    </source>
</evidence>
<keyword evidence="2 7" id="KW-0812">Transmembrane</keyword>
<reference evidence="8" key="1">
    <citation type="submission" date="2021-03" db="EMBL/GenBank/DDBJ databases">
        <title>Agromyces archimandritus sp. nov., isolated from the cockroach Archimandrita tessellata.</title>
        <authorList>
            <person name="Guzman J."/>
            <person name="Ortuzar M."/>
            <person name="Poehlein A."/>
            <person name="Daniel R."/>
            <person name="Trujillo M."/>
            <person name="Vilcinskas A."/>
        </authorList>
    </citation>
    <scope>NUCLEOTIDE SEQUENCE</scope>
    <source>
        <strain evidence="8">G127AT</strain>
    </source>
</reference>
<dbReference type="GO" id="GO:0009003">
    <property type="term" value="F:signal peptidase activity"/>
    <property type="evidence" value="ECO:0007669"/>
    <property type="project" value="UniProtKB-EC"/>
</dbReference>
<keyword evidence="3 7" id="KW-1133">Transmembrane helix</keyword>
<dbReference type="InterPro" id="IPR001733">
    <property type="entry name" value="Peptidase_S26B"/>
</dbReference>
<evidence type="ECO:0000313" key="9">
    <source>
        <dbReference type="Proteomes" id="UP000671914"/>
    </source>
</evidence>
<accession>A0A975FJS7</accession>
<dbReference type="GO" id="GO:0004252">
    <property type="term" value="F:serine-type endopeptidase activity"/>
    <property type="evidence" value="ECO:0007669"/>
    <property type="project" value="UniProtKB-UniRule"/>
</dbReference>
<dbReference type="Proteomes" id="UP000671914">
    <property type="component" value="Chromosome"/>
</dbReference>
<dbReference type="AlphaFoldDB" id="A0A975FJS7"/>
<keyword evidence="4 7" id="KW-0472">Membrane</keyword>
<organism evidence="8 9">
    <name type="scientific">Agromyces archimandritae</name>
    <dbReference type="NCBI Taxonomy" id="2781962"/>
    <lineage>
        <taxon>Bacteria</taxon>
        <taxon>Bacillati</taxon>
        <taxon>Actinomycetota</taxon>
        <taxon>Actinomycetes</taxon>
        <taxon>Micrococcales</taxon>
        <taxon>Microbacteriaceae</taxon>
        <taxon>Agromyces</taxon>
    </lineage>
</organism>
<sequence>MTARSTPAHRLEGKASRRPSASETDPRPEALPRAEAQPRPMWLRVLGAVRQTLLTAAAVLGGVSILVFAGGLLLGIRPVVVISGSMEPVLPVGSVALIKSVDYDEVAVGDIVTVQRPRGLGLVTHRVVEKTTIDGSPALELKGDANRTADPDPYPVDTVSRMVLSVPGLGHIAIFLQNGNGFMAAAGIFLTLVSVYLLDPEKILHAQTGASRRSGPRRRTSDFDNHYQ</sequence>
<proteinExistence type="predicted"/>
<gene>
    <name evidence="8" type="ORF">G127AT_07975</name>
</gene>
<evidence type="ECO:0000256" key="4">
    <source>
        <dbReference type="ARBA" id="ARBA00023136"/>
    </source>
</evidence>
<dbReference type="RefSeq" id="WP_210895790.1">
    <property type="nucleotide sequence ID" value="NZ_CP071696.1"/>
</dbReference>
<feature type="transmembrane region" description="Helical" evidence="7">
    <location>
        <begin position="53"/>
        <end position="76"/>
    </location>
</feature>
<dbReference type="SUPFAM" id="SSF51306">
    <property type="entry name" value="LexA/Signal peptidase"/>
    <property type="match status" value="1"/>
</dbReference>
<dbReference type="InterPro" id="IPR036286">
    <property type="entry name" value="LexA/Signal_pep-like_sf"/>
</dbReference>
<dbReference type="GO" id="GO:0006465">
    <property type="term" value="P:signal peptide processing"/>
    <property type="evidence" value="ECO:0007669"/>
    <property type="project" value="UniProtKB-UniRule"/>
</dbReference>
<dbReference type="EMBL" id="CP071696">
    <property type="protein sequence ID" value="QTX03325.1"/>
    <property type="molecule type" value="Genomic_DNA"/>
</dbReference>
<protein>
    <recommendedName>
        <fullName evidence="5">Signal peptidase I</fullName>
        <ecNumber evidence="5">3.4.21.89</ecNumber>
    </recommendedName>
</protein>
<dbReference type="NCBIfam" id="TIGR02228">
    <property type="entry name" value="sigpep_I_arch"/>
    <property type="match status" value="1"/>
</dbReference>
<feature type="region of interest" description="Disordered" evidence="6">
    <location>
        <begin position="1"/>
        <end position="34"/>
    </location>
</feature>